<evidence type="ECO:0000256" key="2">
    <source>
        <dbReference type="ARBA" id="ARBA00023015"/>
    </source>
</evidence>
<keyword evidence="3" id="KW-0238">DNA-binding</keyword>
<dbReference type="InterPro" id="IPR011598">
    <property type="entry name" value="bHLH_dom"/>
</dbReference>
<dbReference type="GO" id="GO:0000981">
    <property type="term" value="F:DNA-binding transcription factor activity, RNA polymerase II-specific"/>
    <property type="evidence" value="ECO:0007669"/>
    <property type="project" value="TreeGrafter"/>
</dbReference>
<name>A0A1X0SDX5_RHIZD</name>
<evidence type="ECO:0000256" key="5">
    <source>
        <dbReference type="ARBA" id="ARBA00023242"/>
    </source>
</evidence>
<dbReference type="InterPro" id="IPR036638">
    <property type="entry name" value="HLH_DNA-bd_sf"/>
</dbReference>
<evidence type="ECO:0000313" key="7">
    <source>
        <dbReference type="EMBL" id="ORE22510.1"/>
    </source>
</evidence>
<dbReference type="GO" id="GO:0046983">
    <property type="term" value="F:protein dimerization activity"/>
    <property type="evidence" value="ECO:0007669"/>
    <property type="project" value="InterPro"/>
</dbReference>
<proteinExistence type="predicted"/>
<evidence type="ECO:0000256" key="3">
    <source>
        <dbReference type="ARBA" id="ARBA00023125"/>
    </source>
</evidence>
<keyword evidence="5" id="KW-0539">Nucleus</keyword>
<dbReference type="GO" id="GO:0000978">
    <property type="term" value="F:RNA polymerase II cis-regulatory region sequence-specific DNA binding"/>
    <property type="evidence" value="ECO:0007669"/>
    <property type="project" value="TreeGrafter"/>
</dbReference>
<dbReference type="OMA" id="INQANMQ"/>
<dbReference type="Gene3D" id="4.10.280.10">
    <property type="entry name" value="Helix-loop-helix DNA-binding domain"/>
    <property type="match status" value="1"/>
</dbReference>
<organism evidence="7 8">
    <name type="scientific">Rhizopus microsporus</name>
    <dbReference type="NCBI Taxonomy" id="58291"/>
    <lineage>
        <taxon>Eukaryota</taxon>
        <taxon>Fungi</taxon>
        <taxon>Fungi incertae sedis</taxon>
        <taxon>Mucoromycota</taxon>
        <taxon>Mucoromycotina</taxon>
        <taxon>Mucoromycetes</taxon>
        <taxon>Mucorales</taxon>
        <taxon>Mucorineae</taxon>
        <taxon>Rhizopodaceae</taxon>
        <taxon>Rhizopus</taxon>
    </lineage>
</organism>
<keyword evidence="4" id="KW-0804">Transcription</keyword>
<evidence type="ECO:0000259" key="6">
    <source>
        <dbReference type="PROSITE" id="PS50888"/>
    </source>
</evidence>
<evidence type="ECO:0000313" key="8">
    <source>
        <dbReference type="Proteomes" id="UP000242381"/>
    </source>
</evidence>
<dbReference type="PANTHER" id="PTHR45776:SF2">
    <property type="entry name" value="MIP04163P"/>
    <property type="match status" value="1"/>
</dbReference>
<feature type="domain" description="BHLH" evidence="6">
    <location>
        <begin position="129"/>
        <end position="181"/>
    </location>
</feature>
<dbReference type="AlphaFoldDB" id="A0A1X0SDX5"/>
<sequence>MNYSVISDKSRLMNPMTYSTFKDIPNDSVVNLLAQHSSNHLNYSNNDSLYQDNYVFDDLYPRKSPSSSPPQAQPMYFNGRLRASSSYSSFQNNDLFQQQQQQQKDDSHSFDEEYINQANMQAIMEKRRRRRESHNAVERRRRDNINERIQELGTLLPDSSEENKMNKGTILRKSVEQIRKLQHDVYQHKQRIHELELLLQQLRRPL</sequence>
<dbReference type="PANTHER" id="PTHR45776">
    <property type="entry name" value="MIP04163P"/>
    <property type="match status" value="1"/>
</dbReference>
<protein>
    <submittedName>
        <fullName evidence="7">HLH-domain-containing protein</fullName>
    </submittedName>
</protein>
<evidence type="ECO:0000256" key="4">
    <source>
        <dbReference type="ARBA" id="ARBA00023163"/>
    </source>
</evidence>
<dbReference type="SUPFAM" id="SSF47459">
    <property type="entry name" value="HLH, helix-loop-helix DNA-binding domain"/>
    <property type="match status" value="1"/>
</dbReference>
<dbReference type="Pfam" id="PF00010">
    <property type="entry name" value="HLH"/>
    <property type="match status" value="1"/>
</dbReference>
<dbReference type="VEuPathDB" id="FungiDB:BCV72DRAFT_247721"/>
<dbReference type="Proteomes" id="UP000242381">
    <property type="component" value="Unassembled WGS sequence"/>
</dbReference>
<reference evidence="7 8" key="1">
    <citation type="journal article" date="2016" name="Proc. Natl. Acad. Sci. U.S.A.">
        <title>Lipid metabolic changes in an early divergent fungus govern the establishment of a mutualistic symbiosis with endobacteria.</title>
        <authorList>
            <person name="Lastovetsky O.A."/>
            <person name="Gaspar M.L."/>
            <person name="Mondo S.J."/>
            <person name="LaButti K.M."/>
            <person name="Sandor L."/>
            <person name="Grigoriev I.V."/>
            <person name="Henry S.A."/>
            <person name="Pawlowska T.E."/>
        </authorList>
    </citation>
    <scope>NUCLEOTIDE SEQUENCE [LARGE SCALE GENOMIC DNA]</scope>
    <source>
        <strain evidence="7 8">ATCC 11559</strain>
    </source>
</reference>
<keyword evidence="2" id="KW-0805">Transcription regulation</keyword>
<dbReference type="SMART" id="SM00353">
    <property type="entry name" value="HLH"/>
    <property type="match status" value="1"/>
</dbReference>
<evidence type="ECO:0000256" key="1">
    <source>
        <dbReference type="ARBA" id="ARBA00004123"/>
    </source>
</evidence>
<dbReference type="GO" id="GO:0005634">
    <property type="term" value="C:nucleus"/>
    <property type="evidence" value="ECO:0007669"/>
    <property type="project" value="UniProtKB-SubCell"/>
</dbReference>
<comment type="subcellular location">
    <subcellularLocation>
        <location evidence="1">Nucleus</location>
    </subcellularLocation>
</comment>
<dbReference type="EMBL" id="KV921266">
    <property type="protein sequence ID" value="ORE22510.1"/>
    <property type="molecule type" value="Genomic_DNA"/>
</dbReference>
<dbReference type="PROSITE" id="PS50888">
    <property type="entry name" value="BHLH"/>
    <property type="match status" value="1"/>
</dbReference>
<gene>
    <name evidence="7" type="ORF">BCV71DRAFT_252936</name>
</gene>
<accession>A0A1X0SDX5</accession>